<keyword evidence="7 14" id="KW-1133">Transmembrane helix</keyword>
<feature type="transmembrane region" description="Helical" evidence="14">
    <location>
        <begin position="471"/>
        <end position="492"/>
    </location>
</feature>
<keyword evidence="5 14" id="KW-0812">Transmembrane</keyword>
<feature type="transmembrane region" description="Helical" evidence="14">
    <location>
        <begin position="315"/>
        <end position="336"/>
    </location>
</feature>
<keyword evidence="9" id="KW-0406">Ion transport</keyword>
<dbReference type="InterPro" id="IPR001734">
    <property type="entry name" value="Na/solute_symporter"/>
</dbReference>
<sequence>MELSVLTIILLLCYGLFVGFLIFKGSGKTKSINDYALGNFQFSPAFVGLSLAASTTSAATFIINPGLIGKYGISGFISYGLVLPIAAIISLIILSKKFRKFGSKVSAISLAQWIGKRYNSKGYNLFFAFLSLLLITFIVLICVGITQVLAAALNTDPVWVLLGVIIVVFSYMMIGGANAMVYTNTLQAFSMLIVAVILIGSGYEFFNDGFSGFIMRLEAINPILAKPLNPESYLFRDYFEIIFCQIIVGVAVICQPHILTKSLLLKSDKDVNKYLTAGTIVQAIFFLVIIVGLYARITFPDLEYNGEAIAPDSLVSTYVISQFPTYIVLLLIFGLISAGMSTLEGLIQALSTTITADLIGGIKTTIGNGKQFSDKQNLVINKGVIIALAIISFIFSYQQLINPNLSVAIFAQNGVYAYFSAAFVPVIFGMFLKNVPKIAPIIASVTAILVHFAIYYLELTPYMDAPVKNPAIPSAIAIVSSVITGSLFFIIYRKKTYDNRLVSKMEQISA</sequence>
<feature type="transmembrane region" description="Helical" evidence="14">
    <location>
        <begin position="188"/>
        <end position="206"/>
    </location>
</feature>
<evidence type="ECO:0000256" key="13">
    <source>
        <dbReference type="RuleBase" id="RU362091"/>
    </source>
</evidence>
<evidence type="ECO:0000256" key="7">
    <source>
        <dbReference type="ARBA" id="ARBA00022989"/>
    </source>
</evidence>
<dbReference type="GO" id="GO:0005886">
    <property type="term" value="C:plasma membrane"/>
    <property type="evidence" value="ECO:0007669"/>
    <property type="project" value="UniProtKB-SubCell"/>
</dbReference>
<evidence type="ECO:0000256" key="3">
    <source>
        <dbReference type="ARBA" id="ARBA00022448"/>
    </source>
</evidence>
<keyword evidence="3" id="KW-0813">Transport</keyword>
<keyword evidence="10 14" id="KW-0472">Membrane</keyword>
<accession>A0A848IZ52</accession>
<evidence type="ECO:0000313" key="16">
    <source>
        <dbReference type="Proteomes" id="UP000559010"/>
    </source>
</evidence>
<feature type="transmembrane region" description="Helical" evidence="14">
    <location>
        <begin position="76"/>
        <end position="94"/>
    </location>
</feature>
<feature type="transmembrane region" description="Helical" evidence="14">
    <location>
        <begin position="158"/>
        <end position="181"/>
    </location>
</feature>
<evidence type="ECO:0000313" key="15">
    <source>
        <dbReference type="EMBL" id="NMM47279.1"/>
    </source>
</evidence>
<evidence type="ECO:0000256" key="1">
    <source>
        <dbReference type="ARBA" id="ARBA00004651"/>
    </source>
</evidence>
<evidence type="ECO:0000256" key="2">
    <source>
        <dbReference type="ARBA" id="ARBA00006434"/>
    </source>
</evidence>
<keyword evidence="8" id="KW-0915">Sodium</keyword>
<comment type="similarity">
    <text evidence="2 13">Belongs to the sodium:solute symporter (SSF) (TC 2.A.21) family.</text>
</comment>
<evidence type="ECO:0000256" key="4">
    <source>
        <dbReference type="ARBA" id="ARBA00022475"/>
    </source>
</evidence>
<evidence type="ECO:0000256" key="14">
    <source>
        <dbReference type="SAM" id="Phobius"/>
    </source>
</evidence>
<dbReference type="RefSeq" id="WP_169677911.1">
    <property type="nucleotide sequence ID" value="NZ_JABBNU010000002.1"/>
</dbReference>
<dbReference type="GO" id="GO:0006814">
    <property type="term" value="P:sodium ion transport"/>
    <property type="evidence" value="ECO:0007669"/>
    <property type="project" value="UniProtKB-KW"/>
</dbReference>
<dbReference type="Pfam" id="PF00474">
    <property type="entry name" value="SSF"/>
    <property type="match status" value="1"/>
</dbReference>
<keyword evidence="11" id="KW-0739">Sodium transport</keyword>
<feature type="transmembrane region" description="Helical" evidence="14">
    <location>
        <begin position="415"/>
        <end position="432"/>
    </location>
</feature>
<feature type="transmembrane region" description="Helical" evidence="14">
    <location>
        <begin position="439"/>
        <end position="459"/>
    </location>
</feature>
<evidence type="ECO:0000256" key="12">
    <source>
        <dbReference type="ARBA" id="ARBA00033708"/>
    </source>
</evidence>
<name>A0A848IZ52_9BACT</name>
<comment type="subcellular location">
    <subcellularLocation>
        <location evidence="1">Cell membrane</location>
        <topology evidence="1">Multi-pass membrane protein</topology>
    </subcellularLocation>
</comment>
<evidence type="ECO:0000256" key="11">
    <source>
        <dbReference type="ARBA" id="ARBA00023201"/>
    </source>
</evidence>
<keyword evidence="16" id="KW-1185">Reference proteome</keyword>
<dbReference type="PROSITE" id="PS50283">
    <property type="entry name" value="NA_SOLUT_SYMP_3"/>
    <property type="match status" value="1"/>
</dbReference>
<evidence type="ECO:0000256" key="8">
    <source>
        <dbReference type="ARBA" id="ARBA00023053"/>
    </source>
</evidence>
<feature type="transmembrane region" description="Helical" evidence="14">
    <location>
        <begin position="6"/>
        <end position="23"/>
    </location>
</feature>
<feature type="transmembrane region" description="Helical" evidence="14">
    <location>
        <begin position="125"/>
        <end position="152"/>
    </location>
</feature>
<protein>
    <submittedName>
        <fullName evidence="15">Sodium:solute symporter</fullName>
    </submittedName>
</protein>
<dbReference type="EMBL" id="JABBNU010000002">
    <property type="protein sequence ID" value="NMM47279.1"/>
    <property type="molecule type" value="Genomic_DNA"/>
</dbReference>
<keyword evidence="4" id="KW-1003">Cell membrane</keyword>
<comment type="caution">
    <text evidence="15">The sequence shown here is derived from an EMBL/GenBank/DDBJ whole genome shotgun (WGS) entry which is preliminary data.</text>
</comment>
<dbReference type="Proteomes" id="UP000559010">
    <property type="component" value="Unassembled WGS sequence"/>
</dbReference>
<evidence type="ECO:0000256" key="5">
    <source>
        <dbReference type="ARBA" id="ARBA00022692"/>
    </source>
</evidence>
<feature type="transmembrane region" description="Helical" evidence="14">
    <location>
        <begin position="44"/>
        <end position="64"/>
    </location>
</feature>
<dbReference type="AlphaFoldDB" id="A0A848IZ52"/>
<evidence type="ECO:0000256" key="6">
    <source>
        <dbReference type="ARBA" id="ARBA00022847"/>
    </source>
</evidence>
<dbReference type="InterPro" id="IPR038377">
    <property type="entry name" value="Na/Glc_symporter_sf"/>
</dbReference>
<comment type="catalytic activity">
    <reaction evidence="12">
        <text>L-proline(in) + Na(+)(in) = L-proline(out) + Na(+)(out)</text>
        <dbReference type="Rhea" id="RHEA:28967"/>
        <dbReference type="ChEBI" id="CHEBI:29101"/>
        <dbReference type="ChEBI" id="CHEBI:60039"/>
    </reaction>
</comment>
<dbReference type="InterPro" id="IPR050277">
    <property type="entry name" value="Sodium:Solute_Symporter"/>
</dbReference>
<dbReference type="PANTHER" id="PTHR48086:SF3">
    <property type="entry name" value="SODIUM_PROLINE SYMPORTER"/>
    <property type="match status" value="1"/>
</dbReference>
<evidence type="ECO:0000256" key="10">
    <source>
        <dbReference type="ARBA" id="ARBA00023136"/>
    </source>
</evidence>
<feature type="transmembrane region" description="Helical" evidence="14">
    <location>
        <begin position="238"/>
        <end position="259"/>
    </location>
</feature>
<dbReference type="Gene3D" id="1.20.1730.10">
    <property type="entry name" value="Sodium/glucose cotransporter"/>
    <property type="match status" value="1"/>
</dbReference>
<gene>
    <name evidence="15" type="ORF">HH304_02635</name>
</gene>
<proteinExistence type="inferred from homology"/>
<dbReference type="GO" id="GO:0015293">
    <property type="term" value="F:symporter activity"/>
    <property type="evidence" value="ECO:0007669"/>
    <property type="project" value="UniProtKB-KW"/>
</dbReference>
<dbReference type="PANTHER" id="PTHR48086">
    <property type="entry name" value="SODIUM/PROLINE SYMPORTER-RELATED"/>
    <property type="match status" value="1"/>
</dbReference>
<keyword evidence="6" id="KW-0769">Symport</keyword>
<reference evidence="15 16" key="1">
    <citation type="submission" date="2020-04" db="EMBL/GenBank/DDBJ databases">
        <title>Flammeovirgaceae bacterium KN852 isolated from deep sea.</title>
        <authorList>
            <person name="Zhang D.-C."/>
        </authorList>
    </citation>
    <scope>NUCLEOTIDE SEQUENCE [LARGE SCALE GENOMIC DNA]</scope>
    <source>
        <strain evidence="15 16">KN852</strain>
    </source>
</reference>
<feature type="transmembrane region" description="Helical" evidence="14">
    <location>
        <begin position="271"/>
        <end position="295"/>
    </location>
</feature>
<feature type="transmembrane region" description="Helical" evidence="14">
    <location>
        <begin position="378"/>
        <end position="395"/>
    </location>
</feature>
<evidence type="ECO:0000256" key="9">
    <source>
        <dbReference type="ARBA" id="ARBA00023065"/>
    </source>
</evidence>
<organism evidence="15 16">
    <name type="scientific">Marinigracilibium pacificum</name>
    <dbReference type="NCBI Taxonomy" id="2729599"/>
    <lineage>
        <taxon>Bacteria</taxon>
        <taxon>Pseudomonadati</taxon>
        <taxon>Bacteroidota</taxon>
        <taxon>Cytophagia</taxon>
        <taxon>Cytophagales</taxon>
        <taxon>Flammeovirgaceae</taxon>
        <taxon>Marinigracilibium</taxon>
    </lineage>
</organism>